<dbReference type="InterPro" id="IPR036397">
    <property type="entry name" value="RNaseH_sf"/>
</dbReference>
<dbReference type="InterPro" id="IPR012337">
    <property type="entry name" value="RNaseH-like_sf"/>
</dbReference>
<dbReference type="GO" id="GO:0003676">
    <property type="term" value="F:nucleic acid binding"/>
    <property type="evidence" value="ECO:0007669"/>
    <property type="project" value="InterPro"/>
</dbReference>
<sequence length="131" mass="14942">MGMKGVFIDHTWDWKGICREVETLRTRITSQMVIWEKPQDDWIKINTDGSSNNRVDTAGIDGVVRNRNGEIIMAFAKSLQFCTNNSAEVEAADFAIQWCLLNNMDKIILELDSMFVVNLLKRNSFGSLEPI</sequence>
<dbReference type="InterPro" id="IPR044730">
    <property type="entry name" value="RNase_H-like_dom_plant"/>
</dbReference>
<evidence type="ECO:0000313" key="2">
    <source>
        <dbReference type="EMBL" id="KAK4374201.1"/>
    </source>
</evidence>
<protein>
    <recommendedName>
        <fullName evidence="1">RNase H type-1 domain-containing protein</fullName>
    </recommendedName>
</protein>
<name>A0AAE1VRT2_9SOLA</name>
<reference evidence="2" key="1">
    <citation type="submission" date="2023-12" db="EMBL/GenBank/DDBJ databases">
        <title>Genome assembly of Anisodus tanguticus.</title>
        <authorList>
            <person name="Wang Y.-J."/>
        </authorList>
    </citation>
    <scope>NUCLEOTIDE SEQUENCE</scope>
    <source>
        <strain evidence="2">KB-2021</strain>
        <tissue evidence="2">Leaf</tissue>
    </source>
</reference>
<gene>
    <name evidence="2" type="ORF">RND71_004878</name>
</gene>
<evidence type="ECO:0000259" key="1">
    <source>
        <dbReference type="PROSITE" id="PS50879"/>
    </source>
</evidence>
<dbReference type="Proteomes" id="UP001291623">
    <property type="component" value="Unassembled WGS sequence"/>
</dbReference>
<feature type="domain" description="RNase H type-1" evidence="1">
    <location>
        <begin position="39"/>
        <end position="131"/>
    </location>
</feature>
<dbReference type="GO" id="GO:0004523">
    <property type="term" value="F:RNA-DNA hybrid ribonuclease activity"/>
    <property type="evidence" value="ECO:0007669"/>
    <property type="project" value="InterPro"/>
</dbReference>
<dbReference type="EMBL" id="JAVYJV010000003">
    <property type="protein sequence ID" value="KAK4374201.1"/>
    <property type="molecule type" value="Genomic_DNA"/>
</dbReference>
<dbReference type="CDD" id="cd06222">
    <property type="entry name" value="RNase_H_like"/>
    <property type="match status" value="1"/>
</dbReference>
<dbReference type="PROSITE" id="PS50879">
    <property type="entry name" value="RNASE_H_1"/>
    <property type="match status" value="1"/>
</dbReference>
<proteinExistence type="predicted"/>
<keyword evidence="3" id="KW-1185">Reference proteome</keyword>
<comment type="caution">
    <text evidence="2">The sequence shown here is derived from an EMBL/GenBank/DDBJ whole genome shotgun (WGS) entry which is preliminary data.</text>
</comment>
<dbReference type="InterPro" id="IPR053151">
    <property type="entry name" value="RNase_H-like"/>
</dbReference>
<dbReference type="PANTHER" id="PTHR47723:SF7">
    <property type="entry name" value="RNASE H FAMILY PROTEIN"/>
    <property type="match status" value="1"/>
</dbReference>
<dbReference type="SUPFAM" id="SSF53098">
    <property type="entry name" value="Ribonuclease H-like"/>
    <property type="match status" value="1"/>
</dbReference>
<dbReference type="PANTHER" id="PTHR47723">
    <property type="entry name" value="OS05G0353850 PROTEIN"/>
    <property type="match status" value="1"/>
</dbReference>
<dbReference type="Gene3D" id="3.30.420.10">
    <property type="entry name" value="Ribonuclease H-like superfamily/Ribonuclease H"/>
    <property type="match status" value="1"/>
</dbReference>
<evidence type="ECO:0000313" key="3">
    <source>
        <dbReference type="Proteomes" id="UP001291623"/>
    </source>
</evidence>
<dbReference type="InterPro" id="IPR002156">
    <property type="entry name" value="RNaseH_domain"/>
</dbReference>
<organism evidence="2 3">
    <name type="scientific">Anisodus tanguticus</name>
    <dbReference type="NCBI Taxonomy" id="243964"/>
    <lineage>
        <taxon>Eukaryota</taxon>
        <taxon>Viridiplantae</taxon>
        <taxon>Streptophyta</taxon>
        <taxon>Embryophyta</taxon>
        <taxon>Tracheophyta</taxon>
        <taxon>Spermatophyta</taxon>
        <taxon>Magnoliopsida</taxon>
        <taxon>eudicotyledons</taxon>
        <taxon>Gunneridae</taxon>
        <taxon>Pentapetalae</taxon>
        <taxon>asterids</taxon>
        <taxon>lamiids</taxon>
        <taxon>Solanales</taxon>
        <taxon>Solanaceae</taxon>
        <taxon>Solanoideae</taxon>
        <taxon>Hyoscyameae</taxon>
        <taxon>Anisodus</taxon>
    </lineage>
</organism>
<dbReference type="AlphaFoldDB" id="A0AAE1VRT2"/>
<dbReference type="Pfam" id="PF13456">
    <property type="entry name" value="RVT_3"/>
    <property type="match status" value="1"/>
</dbReference>
<accession>A0AAE1VRT2</accession>